<evidence type="ECO:0000313" key="1">
    <source>
        <dbReference type="EMBL" id="TDT31353.1"/>
    </source>
</evidence>
<dbReference type="AlphaFoldDB" id="A0A4R7J4S6"/>
<evidence type="ECO:0000313" key="2">
    <source>
        <dbReference type="Proteomes" id="UP000295371"/>
    </source>
</evidence>
<accession>A0A4R7J4S6</accession>
<comment type="caution">
    <text evidence="1">The sequence shown here is derived from an EMBL/GenBank/DDBJ whole genome shotgun (WGS) entry which is preliminary data.</text>
</comment>
<dbReference type="Proteomes" id="UP000295371">
    <property type="component" value="Unassembled WGS sequence"/>
</dbReference>
<organism evidence="1 2">
    <name type="scientific">Naumannella halotolerans</name>
    <dbReference type="NCBI Taxonomy" id="993414"/>
    <lineage>
        <taxon>Bacteria</taxon>
        <taxon>Bacillati</taxon>
        <taxon>Actinomycetota</taxon>
        <taxon>Actinomycetes</taxon>
        <taxon>Propionibacteriales</taxon>
        <taxon>Propionibacteriaceae</taxon>
        <taxon>Naumannella</taxon>
    </lineage>
</organism>
<dbReference type="RefSeq" id="WP_133755643.1">
    <property type="nucleotide sequence ID" value="NZ_SOAW01000002.1"/>
</dbReference>
<name>A0A4R7J4S6_9ACTN</name>
<protein>
    <submittedName>
        <fullName evidence="1">Uncharacterized protein</fullName>
    </submittedName>
</protein>
<dbReference type="OrthoDB" id="9791280at2"/>
<sequence length="307" mass="33610">MSTPSSPLVVVTEDETTILDTDGSNLSLPVPPGDYEIAAAVADSAVIGPKNHATRVGVLWSNGAPEAWRIHHWRSAPQAIRAAVGSQQNRATIWRVWAKKNDVYIGSRKTASEAKLSLHGSGDWRFQYVNPAEHPNVMHRHLETGEEPSGRLMHRWRRPDAAESGWIRALRILVPRSHLRAIPGSTEESDVWIEAPQGANDIVELTVAMCEKSGSGWLDLGHLWDGDPALAYFLGGMVLDNGETVAMFAVTRQMTPWEHKALAELEPTLGVLPKEMAHLGTRSMVWSRGVPDEGITLLDLAPAPAKT</sequence>
<keyword evidence="2" id="KW-1185">Reference proteome</keyword>
<reference evidence="1 2" key="1">
    <citation type="submission" date="2019-03" db="EMBL/GenBank/DDBJ databases">
        <title>Genomic Encyclopedia of Archaeal and Bacterial Type Strains, Phase II (KMG-II): from individual species to whole genera.</title>
        <authorList>
            <person name="Goeker M."/>
        </authorList>
    </citation>
    <scope>NUCLEOTIDE SEQUENCE [LARGE SCALE GENOMIC DNA]</scope>
    <source>
        <strain evidence="1 2">DSM 24323</strain>
    </source>
</reference>
<gene>
    <name evidence="1" type="ORF">CLV29_2772</name>
</gene>
<dbReference type="EMBL" id="SOAW01000002">
    <property type="protein sequence ID" value="TDT31353.1"/>
    <property type="molecule type" value="Genomic_DNA"/>
</dbReference>
<proteinExistence type="predicted"/>